<dbReference type="CDD" id="cd00077">
    <property type="entry name" value="HDc"/>
    <property type="match status" value="1"/>
</dbReference>
<dbReference type="InterPro" id="IPR003607">
    <property type="entry name" value="HD/PDEase_dom"/>
</dbReference>
<sequence length="181" mass="20833">MKHPTIEECRRLLDEYGTPPHVQRHCAAVADTAYAIGKALNAKGFNFDLDLIMAAGMLHDIARTEERHWEVGSEFVRKLGYENEADIIKVHMTYSPFSQIENADETDLVCLGDRIVKEDKYVGIDERIDYIINKAEKNGHPEARPVILEKKKETERFIRQIEEAVGMPMDDIIEEHRKAVR</sequence>
<name>A0A9D1KUZ7_9FIRM</name>
<evidence type="ECO:0000259" key="1">
    <source>
        <dbReference type="Pfam" id="PF01966"/>
    </source>
</evidence>
<reference evidence="2" key="2">
    <citation type="journal article" date="2021" name="PeerJ">
        <title>Extensive microbial diversity within the chicken gut microbiome revealed by metagenomics and culture.</title>
        <authorList>
            <person name="Gilroy R."/>
            <person name="Ravi A."/>
            <person name="Getino M."/>
            <person name="Pursley I."/>
            <person name="Horton D.L."/>
            <person name="Alikhan N.F."/>
            <person name="Baker D."/>
            <person name="Gharbi K."/>
            <person name="Hall N."/>
            <person name="Watson M."/>
            <person name="Adriaenssens E.M."/>
            <person name="Foster-Nyarko E."/>
            <person name="Jarju S."/>
            <person name="Secka A."/>
            <person name="Antonio M."/>
            <person name="Oren A."/>
            <person name="Chaudhuri R.R."/>
            <person name="La Ragione R."/>
            <person name="Hildebrand F."/>
            <person name="Pallen M.J."/>
        </authorList>
    </citation>
    <scope>NUCLEOTIDE SEQUENCE</scope>
    <source>
        <strain evidence="2">CHK176-22527</strain>
    </source>
</reference>
<dbReference type="SUPFAM" id="SSF109604">
    <property type="entry name" value="HD-domain/PDEase-like"/>
    <property type="match status" value="1"/>
</dbReference>
<proteinExistence type="predicted"/>
<dbReference type="Gene3D" id="1.10.3210.10">
    <property type="entry name" value="Hypothetical protein af1432"/>
    <property type="match status" value="1"/>
</dbReference>
<dbReference type="InterPro" id="IPR006674">
    <property type="entry name" value="HD_domain"/>
</dbReference>
<comment type="caution">
    <text evidence="2">The sequence shown here is derived from an EMBL/GenBank/DDBJ whole genome shotgun (WGS) entry which is preliminary data.</text>
</comment>
<dbReference type="NCBIfam" id="TIGR00277">
    <property type="entry name" value="HDIG"/>
    <property type="match status" value="1"/>
</dbReference>
<reference evidence="2" key="1">
    <citation type="submission" date="2020-10" db="EMBL/GenBank/DDBJ databases">
        <authorList>
            <person name="Gilroy R."/>
        </authorList>
    </citation>
    <scope>NUCLEOTIDE SEQUENCE</scope>
    <source>
        <strain evidence="2">CHK176-22527</strain>
    </source>
</reference>
<evidence type="ECO:0000313" key="3">
    <source>
        <dbReference type="Proteomes" id="UP000824159"/>
    </source>
</evidence>
<dbReference type="EMBL" id="DVLX01000053">
    <property type="protein sequence ID" value="HIT99513.1"/>
    <property type="molecule type" value="Genomic_DNA"/>
</dbReference>
<feature type="domain" description="HD" evidence="1">
    <location>
        <begin position="24"/>
        <end position="95"/>
    </location>
</feature>
<dbReference type="AlphaFoldDB" id="A0A9D1KUZ7"/>
<evidence type="ECO:0000313" key="2">
    <source>
        <dbReference type="EMBL" id="HIT99513.1"/>
    </source>
</evidence>
<organism evidence="2 3">
    <name type="scientific">Candidatus Allocopromorpha excrementavium</name>
    <dbReference type="NCBI Taxonomy" id="2840741"/>
    <lineage>
        <taxon>Bacteria</taxon>
        <taxon>Bacillati</taxon>
        <taxon>Bacillota</taxon>
        <taxon>Clostridia</taxon>
        <taxon>Eubacteriales</taxon>
        <taxon>Eubacteriaceae</taxon>
        <taxon>Eubacteriaceae incertae sedis</taxon>
        <taxon>Candidatus Allocopromorpha</taxon>
    </lineage>
</organism>
<gene>
    <name evidence="2" type="ORF">IAD12_04590</name>
</gene>
<dbReference type="InterPro" id="IPR006675">
    <property type="entry name" value="HDIG_dom"/>
</dbReference>
<protein>
    <submittedName>
        <fullName evidence="2">HDIG domain-containing protein</fullName>
    </submittedName>
</protein>
<accession>A0A9D1KUZ7</accession>
<dbReference type="Pfam" id="PF01966">
    <property type="entry name" value="HD"/>
    <property type="match status" value="1"/>
</dbReference>
<dbReference type="Proteomes" id="UP000824159">
    <property type="component" value="Unassembled WGS sequence"/>
</dbReference>